<accession>A0A165NER3</accession>
<name>A0A165NER3_9AGAM</name>
<evidence type="ECO:0000313" key="2">
    <source>
        <dbReference type="EMBL" id="KZT19539.1"/>
    </source>
</evidence>
<feature type="region of interest" description="Disordered" evidence="1">
    <location>
        <begin position="71"/>
        <end position="135"/>
    </location>
</feature>
<dbReference type="OrthoDB" id="3207297at2759"/>
<feature type="compositionally biased region" description="Low complexity" evidence="1">
    <location>
        <begin position="270"/>
        <end position="282"/>
    </location>
</feature>
<evidence type="ECO:0000256" key="1">
    <source>
        <dbReference type="SAM" id="MobiDB-lite"/>
    </source>
</evidence>
<dbReference type="Proteomes" id="UP000076761">
    <property type="component" value="Unassembled WGS sequence"/>
</dbReference>
<dbReference type="AlphaFoldDB" id="A0A165NER3"/>
<reference evidence="2 3" key="1">
    <citation type="journal article" date="2016" name="Mol. Biol. Evol.">
        <title>Comparative Genomics of Early-Diverging Mushroom-Forming Fungi Provides Insights into the Origins of Lignocellulose Decay Capabilities.</title>
        <authorList>
            <person name="Nagy L.G."/>
            <person name="Riley R."/>
            <person name="Tritt A."/>
            <person name="Adam C."/>
            <person name="Daum C."/>
            <person name="Floudas D."/>
            <person name="Sun H."/>
            <person name="Yadav J.S."/>
            <person name="Pangilinan J."/>
            <person name="Larsson K.H."/>
            <person name="Matsuura K."/>
            <person name="Barry K."/>
            <person name="Labutti K."/>
            <person name="Kuo R."/>
            <person name="Ohm R.A."/>
            <person name="Bhattacharya S.S."/>
            <person name="Shirouzu T."/>
            <person name="Yoshinaga Y."/>
            <person name="Martin F.M."/>
            <person name="Grigoriev I.V."/>
            <person name="Hibbett D.S."/>
        </authorList>
    </citation>
    <scope>NUCLEOTIDE SEQUENCE [LARGE SCALE GENOMIC DNA]</scope>
    <source>
        <strain evidence="2 3">HHB14362 ss-1</strain>
    </source>
</reference>
<feature type="region of interest" description="Disordered" evidence="1">
    <location>
        <begin position="1"/>
        <end position="47"/>
    </location>
</feature>
<protein>
    <submittedName>
        <fullName evidence="2">Uncharacterized protein</fullName>
    </submittedName>
</protein>
<proteinExistence type="predicted"/>
<feature type="compositionally biased region" description="Low complexity" evidence="1">
    <location>
        <begin position="36"/>
        <end position="47"/>
    </location>
</feature>
<dbReference type="STRING" id="1314782.A0A165NER3"/>
<organism evidence="2 3">
    <name type="scientific">Neolentinus lepideus HHB14362 ss-1</name>
    <dbReference type="NCBI Taxonomy" id="1314782"/>
    <lineage>
        <taxon>Eukaryota</taxon>
        <taxon>Fungi</taxon>
        <taxon>Dikarya</taxon>
        <taxon>Basidiomycota</taxon>
        <taxon>Agaricomycotina</taxon>
        <taxon>Agaricomycetes</taxon>
        <taxon>Gloeophyllales</taxon>
        <taxon>Gloeophyllaceae</taxon>
        <taxon>Neolentinus</taxon>
    </lineage>
</organism>
<feature type="compositionally biased region" description="Basic and acidic residues" evidence="1">
    <location>
        <begin position="186"/>
        <end position="204"/>
    </location>
</feature>
<evidence type="ECO:0000313" key="3">
    <source>
        <dbReference type="Proteomes" id="UP000076761"/>
    </source>
</evidence>
<dbReference type="EMBL" id="KV425639">
    <property type="protein sequence ID" value="KZT19539.1"/>
    <property type="molecule type" value="Genomic_DNA"/>
</dbReference>
<feature type="compositionally biased region" description="Basic and acidic residues" evidence="1">
    <location>
        <begin position="77"/>
        <end position="98"/>
    </location>
</feature>
<keyword evidence="3" id="KW-1185">Reference proteome</keyword>
<feature type="region of interest" description="Disordered" evidence="1">
    <location>
        <begin position="171"/>
        <end position="204"/>
    </location>
</feature>
<feature type="compositionally biased region" description="Polar residues" evidence="1">
    <location>
        <begin position="492"/>
        <end position="505"/>
    </location>
</feature>
<feature type="region of interest" description="Disordered" evidence="1">
    <location>
        <begin position="270"/>
        <end position="293"/>
    </location>
</feature>
<feature type="region of interest" description="Disordered" evidence="1">
    <location>
        <begin position="333"/>
        <end position="613"/>
    </location>
</feature>
<gene>
    <name evidence="2" type="ORF">NEOLEDRAFT_946425</name>
</gene>
<dbReference type="InParanoid" id="A0A165NER3"/>
<sequence length="632" mass="68195">MLSAAVSPYLLPCPSSPAMEPPVSSLPSTPEDRSSTRQASTTSSDDSLLSELSFEYNFDADGNYIRISKHKSSLAAHPEEQRGFERRSSLKGATDRVPLDALSAQPKRRESLSRSESASASMAGPSQPTAVSGVESGRVLQRVASGPAGMNPVTPVLLATSFKSKLVASSTGQCSMNRRLGQPMRVSREERRQQEERNRAEDQMRETQRMLEEKENFLNAQAAEALPTAANAVKHSSPPPLLRHSSAPQHIVPSLPPSRDDWLASLRSHALSGASSSMSRSRTNGVEESYRRSYPRGVRGVKGVGRLRKGNFEDISENDGSEIHSADEYMAGVETDTGEDPPLPHQSPSGLTRGRNYGDVDEANALTSSTGTRPRRSFSVSGAPEQDPRQVAVMKSSRTQAGRPHSNLPVSTTKVGARRVTAEEHMRQTRMAEEEAEYLRRQAMLSEDVDVPMQDAEHEEGLGRARQSPSPTHKSGQMRPTAGHQRKDSDTLRSGSNPTLATAGSPTAVDALPPRLSPSGAGLKHRRSPTAPEPPITSGMIAPSGQNGKIPGRTWAGEGKARRSSADDDPADVLLAENGYGDHYQQVEKRPVSSRSAAPVVNPAADSRSRNTMVGEEGLYCERLDLNLPSSR</sequence>
<feature type="compositionally biased region" description="Basic and acidic residues" evidence="1">
    <location>
        <begin position="420"/>
        <end position="440"/>
    </location>
</feature>